<sequence length="295" mass="32837">MGLVRTPDEQFEDLPGYQYDANYVDVGGPEMAYVDEPGDGDETFLCLHGEPTWSYLYRKMIPTLSEVGRVIAPDLIGFGRSDKWDDQSEYTYDAMYETVERFVTELDLQDVTLVCQDWGGLLGLPVAANNPERFARLVPMNTGLPDGTQTMPDVWHQFKDMTKNAPELDVGQLIDAGCLNDLDDGVKAAYAAPFPDETHMAGARILPNRVPIEPDMAGAAVIADARETFAEWDEPVFVLFSDSDPITRGSRDDLRDLFPTATEQPDTWIEGGAHFLQEDEGTQVAEAIVKFVERT</sequence>
<dbReference type="PRINTS" id="PR00111">
    <property type="entry name" value="ABHYDROLASE"/>
</dbReference>
<dbReference type="Proteomes" id="UP001597119">
    <property type="component" value="Unassembled WGS sequence"/>
</dbReference>
<feature type="domain" description="AB hydrolase-1" evidence="2">
    <location>
        <begin position="43"/>
        <end position="156"/>
    </location>
</feature>
<organism evidence="3 4">
    <name type="scientific">Halorientalis brevis</name>
    <dbReference type="NCBI Taxonomy" id="1126241"/>
    <lineage>
        <taxon>Archaea</taxon>
        <taxon>Methanobacteriati</taxon>
        <taxon>Methanobacteriota</taxon>
        <taxon>Stenosarchaea group</taxon>
        <taxon>Halobacteria</taxon>
        <taxon>Halobacteriales</taxon>
        <taxon>Haloarculaceae</taxon>
        <taxon>Halorientalis</taxon>
    </lineage>
</organism>
<evidence type="ECO:0000313" key="4">
    <source>
        <dbReference type="Proteomes" id="UP001597119"/>
    </source>
</evidence>
<evidence type="ECO:0000313" key="3">
    <source>
        <dbReference type="EMBL" id="MFD1587623.1"/>
    </source>
</evidence>
<dbReference type="InterPro" id="IPR000073">
    <property type="entry name" value="AB_hydrolase_1"/>
</dbReference>
<evidence type="ECO:0000256" key="1">
    <source>
        <dbReference type="ARBA" id="ARBA00022801"/>
    </source>
</evidence>
<name>A0ABD6CBI6_9EURY</name>
<dbReference type="Pfam" id="PF00561">
    <property type="entry name" value="Abhydrolase_1"/>
    <property type="match status" value="1"/>
</dbReference>
<accession>A0ABD6CBI6</accession>
<dbReference type="Gene3D" id="3.40.50.1820">
    <property type="entry name" value="alpha/beta hydrolase"/>
    <property type="match status" value="1"/>
</dbReference>
<dbReference type="PRINTS" id="PR00412">
    <property type="entry name" value="EPOXHYDRLASE"/>
</dbReference>
<evidence type="ECO:0000259" key="2">
    <source>
        <dbReference type="Pfam" id="PF00561"/>
    </source>
</evidence>
<keyword evidence="1 3" id="KW-0378">Hydrolase</keyword>
<dbReference type="AlphaFoldDB" id="A0ABD6CBI6"/>
<dbReference type="NCBIfam" id="NF002043">
    <property type="entry name" value="PRK00870.1"/>
    <property type="match status" value="1"/>
</dbReference>
<reference evidence="3 4" key="1">
    <citation type="journal article" date="2019" name="Int. J. Syst. Evol. Microbiol.">
        <title>The Global Catalogue of Microorganisms (GCM) 10K type strain sequencing project: providing services to taxonomists for standard genome sequencing and annotation.</title>
        <authorList>
            <consortium name="The Broad Institute Genomics Platform"/>
            <consortium name="The Broad Institute Genome Sequencing Center for Infectious Disease"/>
            <person name="Wu L."/>
            <person name="Ma J."/>
        </authorList>
    </citation>
    <scope>NUCLEOTIDE SEQUENCE [LARGE SCALE GENOMIC DNA]</scope>
    <source>
        <strain evidence="3 4">CGMCC 1.12125</strain>
    </source>
</reference>
<dbReference type="InterPro" id="IPR051340">
    <property type="entry name" value="Haloalkane_dehalogenase"/>
</dbReference>
<dbReference type="GO" id="GO:0018786">
    <property type="term" value="F:haloalkane dehalogenase activity"/>
    <property type="evidence" value="ECO:0007669"/>
    <property type="project" value="UniProtKB-EC"/>
</dbReference>
<gene>
    <name evidence="3" type="ORF">ACFR9U_11560</name>
</gene>
<dbReference type="InterPro" id="IPR000639">
    <property type="entry name" value="Epox_hydrolase-like"/>
</dbReference>
<comment type="caution">
    <text evidence="3">The sequence shown here is derived from an EMBL/GenBank/DDBJ whole genome shotgun (WGS) entry which is preliminary data.</text>
</comment>
<proteinExistence type="predicted"/>
<dbReference type="PANTHER" id="PTHR42977">
    <property type="entry name" value="HYDROLASE-RELATED"/>
    <property type="match status" value="1"/>
</dbReference>
<protein>
    <submittedName>
        <fullName evidence="3">Haloalkane dehalogenase</fullName>
        <ecNumber evidence="3">3.8.1.5</ecNumber>
    </submittedName>
</protein>
<keyword evidence="4" id="KW-1185">Reference proteome</keyword>
<dbReference type="SUPFAM" id="SSF53474">
    <property type="entry name" value="alpha/beta-Hydrolases"/>
    <property type="match status" value="1"/>
</dbReference>
<dbReference type="InterPro" id="IPR029058">
    <property type="entry name" value="AB_hydrolase_fold"/>
</dbReference>
<dbReference type="EC" id="3.8.1.5" evidence="3"/>
<dbReference type="RefSeq" id="WP_247372526.1">
    <property type="nucleotide sequence ID" value="NZ_JALLGV010000001.1"/>
</dbReference>
<dbReference type="EMBL" id="JBHUDJ010000003">
    <property type="protein sequence ID" value="MFD1587623.1"/>
    <property type="molecule type" value="Genomic_DNA"/>
</dbReference>
<dbReference type="PANTHER" id="PTHR42977:SF3">
    <property type="entry name" value="AB HYDROLASE-1 DOMAIN-CONTAINING PROTEIN"/>
    <property type="match status" value="1"/>
</dbReference>